<accession>A0ABM8PB54</accession>
<evidence type="ECO:0000313" key="2">
    <source>
        <dbReference type="EMBL" id="CAD6561562.1"/>
    </source>
</evidence>
<dbReference type="PANTHER" id="PTHR30146:SF138">
    <property type="entry name" value="TRANSCRIPTIONAL REGULATORY PROTEIN"/>
    <property type="match status" value="1"/>
</dbReference>
<evidence type="ECO:0000259" key="1">
    <source>
        <dbReference type="Pfam" id="PF00532"/>
    </source>
</evidence>
<dbReference type="EMBL" id="CAJHCQ010000037">
    <property type="protein sequence ID" value="CAD6561562.1"/>
    <property type="molecule type" value="Genomic_DNA"/>
</dbReference>
<sequence>MRPMGPDVDTIGVDNSYGFALATEHLIAQGNTRIAFAGNRKGYAVANQRRQGYLSAMAKHSLPVDDDWIIDVPLTPEGGRNAVRAIFDMKPRPTAVVCYNDQVAIGVLHELDRMGKRAGKLWRSWVVTTSLRLSIPIRP</sequence>
<dbReference type="Gene3D" id="3.40.50.2300">
    <property type="match status" value="2"/>
</dbReference>
<reference evidence="2 3" key="1">
    <citation type="submission" date="2020-10" db="EMBL/GenBank/DDBJ databases">
        <authorList>
            <person name="Peeters C."/>
        </authorList>
    </citation>
    <scope>NUCLEOTIDE SEQUENCE [LARGE SCALE GENOMIC DNA]</scope>
    <source>
        <strain evidence="2 3">LMG 27952</strain>
    </source>
</reference>
<organism evidence="2 3">
    <name type="scientific">Paraburkholderia hiiakae</name>
    <dbReference type="NCBI Taxonomy" id="1081782"/>
    <lineage>
        <taxon>Bacteria</taxon>
        <taxon>Pseudomonadati</taxon>
        <taxon>Pseudomonadota</taxon>
        <taxon>Betaproteobacteria</taxon>
        <taxon>Burkholderiales</taxon>
        <taxon>Burkholderiaceae</taxon>
        <taxon>Paraburkholderia</taxon>
    </lineage>
</organism>
<dbReference type="InterPro" id="IPR028082">
    <property type="entry name" value="Peripla_BP_I"/>
</dbReference>
<dbReference type="InterPro" id="IPR001761">
    <property type="entry name" value="Peripla_BP/Lac1_sug-bd_dom"/>
</dbReference>
<protein>
    <submittedName>
        <fullName evidence="2">Maltose regulon regulatory protein MalI</fullName>
    </submittedName>
</protein>
<name>A0ABM8PB54_9BURK</name>
<dbReference type="Proteomes" id="UP000656319">
    <property type="component" value="Unassembled WGS sequence"/>
</dbReference>
<dbReference type="RefSeq" id="WP_268960702.1">
    <property type="nucleotide sequence ID" value="NZ_CAJHCQ010000037.1"/>
</dbReference>
<proteinExistence type="predicted"/>
<dbReference type="SUPFAM" id="SSF53822">
    <property type="entry name" value="Periplasmic binding protein-like I"/>
    <property type="match status" value="1"/>
</dbReference>
<comment type="caution">
    <text evidence="2">The sequence shown here is derived from an EMBL/GenBank/DDBJ whole genome shotgun (WGS) entry which is preliminary data.</text>
</comment>
<gene>
    <name evidence="2" type="primary">malI</name>
    <name evidence="2" type="ORF">LMG27952_07501</name>
</gene>
<feature type="domain" description="Periplasmic binding protein/LacI sugar binding" evidence="1">
    <location>
        <begin position="6"/>
        <end position="115"/>
    </location>
</feature>
<dbReference type="Pfam" id="PF00532">
    <property type="entry name" value="Peripla_BP_1"/>
    <property type="match status" value="1"/>
</dbReference>
<dbReference type="PANTHER" id="PTHR30146">
    <property type="entry name" value="LACI-RELATED TRANSCRIPTIONAL REPRESSOR"/>
    <property type="match status" value="1"/>
</dbReference>
<evidence type="ECO:0000313" key="3">
    <source>
        <dbReference type="Proteomes" id="UP000656319"/>
    </source>
</evidence>
<keyword evidence="3" id="KW-1185">Reference proteome</keyword>